<keyword evidence="2" id="KW-0963">Cytoplasm</keyword>
<feature type="compositionally biased region" description="Polar residues" evidence="4">
    <location>
        <begin position="500"/>
        <end position="513"/>
    </location>
</feature>
<dbReference type="InParanoid" id="C4JS70"/>
<dbReference type="EMBL" id="CH476617">
    <property type="protein sequence ID" value="EEP80467.1"/>
    <property type="molecule type" value="Genomic_DNA"/>
</dbReference>
<dbReference type="GO" id="GO:0005815">
    <property type="term" value="C:microtubule organizing center"/>
    <property type="evidence" value="ECO:0007669"/>
    <property type="project" value="InterPro"/>
</dbReference>
<evidence type="ECO:0000259" key="5">
    <source>
        <dbReference type="Pfam" id="PF07989"/>
    </source>
</evidence>
<feature type="compositionally biased region" description="Basic residues" evidence="4">
    <location>
        <begin position="319"/>
        <end position="331"/>
    </location>
</feature>
<feature type="compositionally biased region" description="Polar residues" evidence="4">
    <location>
        <begin position="774"/>
        <end position="784"/>
    </location>
</feature>
<protein>
    <recommendedName>
        <fullName evidence="5">Centrosomin N-terminal motif 1 domain-containing protein</fullName>
    </recommendedName>
</protein>
<proteinExistence type="predicted"/>
<feature type="region of interest" description="Disordered" evidence="4">
    <location>
        <begin position="436"/>
        <end position="457"/>
    </location>
</feature>
<feature type="compositionally biased region" description="Low complexity" evidence="4">
    <location>
        <begin position="732"/>
        <end position="742"/>
    </location>
</feature>
<dbReference type="OMA" id="RPNSACE"/>
<comment type="subcellular location">
    <subcellularLocation>
        <location evidence="1">Cytoplasm</location>
    </subcellularLocation>
</comment>
<feature type="compositionally biased region" description="Polar residues" evidence="4">
    <location>
        <begin position="101"/>
        <end position="111"/>
    </location>
</feature>
<dbReference type="HOGENOM" id="CLU_008534_1_0_1"/>
<evidence type="ECO:0000256" key="4">
    <source>
        <dbReference type="SAM" id="MobiDB-lite"/>
    </source>
</evidence>
<organism evidence="6 7">
    <name type="scientific">Uncinocarpus reesii (strain UAMH 1704)</name>
    <dbReference type="NCBI Taxonomy" id="336963"/>
    <lineage>
        <taxon>Eukaryota</taxon>
        <taxon>Fungi</taxon>
        <taxon>Dikarya</taxon>
        <taxon>Ascomycota</taxon>
        <taxon>Pezizomycotina</taxon>
        <taxon>Eurotiomycetes</taxon>
        <taxon>Eurotiomycetidae</taxon>
        <taxon>Onygenales</taxon>
        <taxon>Onygenaceae</taxon>
        <taxon>Uncinocarpus</taxon>
    </lineage>
</organism>
<evidence type="ECO:0000256" key="1">
    <source>
        <dbReference type="ARBA" id="ARBA00004496"/>
    </source>
</evidence>
<feature type="domain" description="Centrosomin N-terminal motif 1" evidence="5">
    <location>
        <begin position="178"/>
        <end position="253"/>
    </location>
</feature>
<sequence length="895" mass="98528">MDSSTQRRLSGINASSPSAHFTTVTDRRHELGRPVTPEAVAQRKSRRSSHRLSKGSVTTVHAGIIQSTSTVPVPNRLTGWQDSRNMSSHRSAAHQPHTPKRSVSTPHHVHPNSTLLHDLIKEQRAVRVSRPPGTSKLVPDGRSSPAPDTVESAPASEKNRKLLNAVSAGLKDPKELGLREMDQYVSRINKEIFDLKLEIVHRIEHINSLKQKVERMGELEVRVKELEAVEVELQDANQGLQKELEKRNRGLYEAVGLICDLESKIEAMESAQHGGPDCNPDAVLSTETLQINQTPKVIPIIDVPDRSSSRKGTTSAMARRSRVLSVRHSRRQPSFLQDESENTSALRSLYVEDRNNSRPFSIFSGRESEELDSPRLSALSECSDLDLLSSPLKLDGPSGNIISHTGSIKSSDRETETTGFTDDISSRFSRIEEWIPADGPLPDTRDSTPTNHESPAPLRISRKQPILGAAFETKRNLKGSKSRSTQNNAAFGARLPPTPDTMSTTFIDPRSRSNPSIIEERSLYGRGQIFSSVTSDESVGRPGSSVNMASRPSTADTALFNSIEWNHPNVGRHGKAQLNGVFPPPGNIRQSSEPPHAHSSGLDGTRRGTNDRGSTWDCANESEFSSRPQYSHSIRSRLSDSALSDPSRSRAATNSDILSPEDWLEAALPVSRHVISRRSARAGMDNGVETSGMYEPGNQLDADISIPATRARHKRMSPVSPKTHMRRGFTFRFFNRPKNNNPMASEPVDEEPVSSPRSPHDKRPSTARRRSMRLESSPTTTPRNPNGYRPLSRSSVGPDETSRPRTSNSLENLRHFRRGSSGLWGWLKGSKNSTVPGSPGRPSSQPPERPSSACGFVGRPDSRADSYTGGRSSRDGPNAHQRRARHPLAAELTKS</sequence>
<dbReference type="OrthoDB" id="10251744at2759"/>
<dbReference type="RefSeq" id="XP_002584620.1">
    <property type="nucleotide sequence ID" value="XM_002584574.1"/>
</dbReference>
<feature type="compositionally biased region" description="Polar residues" evidence="4">
    <location>
        <begin position="639"/>
        <end position="654"/>
    </location>
</feature>
<dbReference type="VEuPathDB" id="FungiDB:UREG_05309"/>
<name>C4JS70_UNCRE</name>
<reference evidence="7" key="1">
    <citation type="journal article" date="2009" name="Genome Res.">
        <title>Comparative genomic analyses of the human fungal pathogens Coccidioides and their relatives.</title>
        <authorList>
            <person name="Sharpton T.J."/>
            <person name="Stajich J.E."/>
            <person name="Rounsley S.D."/>
            <person name="Gardner M.J."/>
            <person name="Wortman J.R."/>
            <person name="Jordar V.S."/>
            <person name="Maiti R."/>
            <person name="Kodira C.D."/>
            <person name="Neafsey D.E."/>
            <person name="Zeng Q."/>
            <person name="Hung C.-Y."/>
            <person name="McMahan C."/>
            <person name="Muszewska A."/>
            <person name="Grynberg M."/>
            <person name="Mandel M.A."/>
            <person name="Kellner E.M."/>
            <person name="Barker B.M."/>
            <person name="Galgiani J.N."/>
            <person name="Orbach M.J."/>
            <person name="Kirkland T.N."/>
            <person name="Cole G.T."/>
            <person name="Henn M.R."/>
            <person name="Birren B.W."/>
            <person name="Taylor J.W."/>
        </authorList>
    </citation>
    <scope>NUCLEOTIDE SEQUENCE [LARGE SCALE GENOMIC DNA]</scope>
    <source>
        <strain evidence="7">UAMH 1704</strain>
    </source>
</reference>
<gene>
    <name evidence="6" type="ORF">UREG_05309</name>
</gene>
<evidence type="ECO:0000313" key="7">
    <source>
        <dbReference type="Proteomes" id="UP000002058"/>
    </source>
</evidence>
<feature type="region of interest" description="Disordered" evidence="4">
    <location>
        <begin position="303"/>
        <end position="342"/>
    </location>
</feature>
<feature type="compositionally biased region" description="Polar residues" evidence="4">
    <location>
        <begin position="622"/>
        <end position="633"/>
    </location>
</feature>
<feature type="region of interest" description="Disordered" evidence="4">
    <location>
        <begin position="732"/>
        <end position="895"/>
    </location>
</feature>
<feature type="compositionally biased region" description="Polar residues" evidence="4">
    <location>
        <begin position="65"/>
        <end position="90"/>
    </location>
</feature>
<dbReference type="Pfam" id="PF07989">
    <property type="entry name" value="Cnn_1N"/>
    <property type="match status" value="1"/>
</dbReference>
<feature type="compositionally biased region" description="Low complexity" evidence="4">
    <location>
        <begin position="819"/>
        <end position="843"/>
    </location>
</feature>
<dbReference type="GeneID" id="8442167"/>
<dbReference type="STRING" id="336963.C4JS70"/>
<feature type="compositionally biased region" description="Basic residues" evidence="4">
    <location>
        <begin position="43"/>
        <end position="53"/>
    </location>
</feature>
<dbReference type="InterPro" id="IPR012943">
    <property type="entry name" value="Cnn_1N"/>
</dbReference>
<feature type="region of interest" description="Disordered" evidence="4">
    <location>
        <begin position="476"/>
        <end position="513"/>
    </location>
</feature>
<feature type="compositionally biased region" description="Polar residues" evidence="4">
    <location>
        <begin position="1"/>
        <end position="24"/>
    </location>
</feature>
<keyword evidence="7" id="KW-1185">Reference proteome</keyword>
<feature type="region of interest" description="Disordered" evidence="4">
    <location>
        <begin position="1"/>
        <end position="111"/>
    </location>
</feature>
<evidence type="ECO:0000256" key="2">
    <source>
        <dbReference type="ARBA" id="ARBA00022490"/>
    </source>
</evidence>
<dbReference type="AlphaFoldDB" id="C4JS70"/>
<evidence type="ECO:0000313" key="6">
    <source>
        <dbReference type="EMBL" id="EEP80467.1"/>
    </source>
</evidence>
<keyword evidence="3" id="KW-0175">Coiled coil</keyword>
<feature type="region of interest" description="Disordered" evidence="4">
    <location>
        <begin position="568"/>
        <end position="654"/>
    </location>
</feature>
<evidence type="ECO:0000256" key="3">
    <source>
        <dbReference type="SAM" id="Coils"/>
    </source>
</evidence>
<dbReference type="GO" id="GO:0005737">
    <property type="term" value="C:cytoplasm"/>
    <property type="evidence" value="ECO:0007669"/>
    <property type="project" value="UniProtKB-SubCell"/>
</dbReference>
<dbReference type="eggNOG" id="ENOG502SSWS">
    <property type="taxonomic scope" value="Eukaryota"/>
</dbReference>
<feature type="coiled-coil region" evidence="3">
    <location>
        <begin position="209"/>
        <end position="246"/>
    </location>
</feature>
<dbReference type="Proteomes" id="UP000002058">
    <property type="component" value="Unassembled WGS sequence"/>
</dbReference>
<accession>C4JS70</accession>
<feature type="compositionally biased region" description="Polar residues" evidence="4">
    <location>
        <begin position="332"/>
        <end position="342"/>
    </location>
</feature>
<dbReference type="KEGG" id="ure:UREG_05309"/>
<feature type="region of interest" description="Disordered" evidence="4">
    <location>
        <begin position="125"/>
        <end position="157"/>
    </location>
</feature>